<feature type="transmembrane region" description="Helical" evidence="11">
    <location>
        <begin position="192"/>
        <end position="216"/>
    </location>
</feature>
<accession>A0ABN7QGS3</accession>
<protein>
    <recommendedName>
        <fullName evidence="11">Transport permease protein</fullName>
    </recommendedName>
</protein>
<dbReference type="PIRSF" id="PIRSF006648">
    <property type="entry name" value="DrrB"/>
    <property type="match status" value="1"/>
</dbReference>
<evidence type="ECO:0000256" key="7">
    <source>
        <dbReference type="ARBA" id="ARBA00022903"/>
    </source>
</evidence>
<dbReference type="RefSeq" id="WP_228973635.1">
    <property type="nucleotide sequence ID" value="NZ_CAJQYY010000001.1"/>
</dbReference>
<keyword evidence="14" id="KW-1185">Reference proteome</keyword>
<dbReference type="InterPro" id="IPR047817">
    <property type="entry name" value="ABC2_TM_bact-type"/>
</dbReference>
<keyword evidence="8 11" id="KW-1133">Transmembrane helix</keyword>
<dbReference type="EMBL" id="CAJQYY010000001">
    <property type="protein sequence ID" value="CAG4885533.1"/>
    <property type="molecule type" value="Genomic_DNA"/>
</dbReference>
<dbReference type="Proteomes" id="UP000789752">
    <property type="component" value="Unassembled WGS sequence"/>
</dbReference>
<reference evidence="13 14" key="1">
    <citation type="submission" date="2021-04" db="EMBL/GenBank/DDBJ databases">
        <authorList>
            <person name="Vanwijnsberghe S."/>
        </authorList>
    </citation>
    <scope>NUCLEOTIDE SEQUENCE [LARGE SCALE GENOMIC DNA]</scope>
    <source>
        <strain evidence="13 14">LMG 32171</strain>
    </source>
</reference>
<evidence type="ECO:0000256" key="6">
    <source>
        <dbReference type="ARBA" id="ARBA00022692"/>
    </source>
</evidence>
<keyword evidence="10 11" id="KW-0472">Membrane</keyword>
<evidence type="ECO:0000256" key="9">
    <source>
        <dbReference type="ARBA" id="ARBA00023047"/>
    </source>
</evidence>
<evidence type="ECO:0000256" key="5">
    <source>
        <dbReference type="ARBA" id="ARBA00022597"/>
    </source>
</evidence>
<sequence>MNPHAEKPISLASLVRSLWSNRQLILQMTKRDVVGRYKGSVMGVMWSFFNPLFLLAIYTFVFSVVFKARWGGTLPESKTQFAILLFVGMIVHTLFAETLNRAPGLILNNVSYVKKIVFPLEILPVTAIGAALFHAVVSLLVLLIFFVVLNGYLHWTVVFLPIVMLPLVILTLGAAWGLASLGVFLRDVAQPIGLVMTVLLFASPVFYPITALPAVVRPWLMLNPLTLIIEQTRAVLVFGTTPDWDALAAYTIVAALVAWIGYAWFQKTRKGFANVL</sequence>
<evidence type="ECO:0000256" key="10">
    <source>
        <dbReference type="ARBA" id="ARBA00023136"/>
    </source>
</evidence>
<evidence type="ECO:0000256" key="4">
    <source>
        <dbReference type="ARBA" id="ARBA00022475"/>
    </source>
</evidence>
<dbReference type="PANTHER" id="PTHR30413:SF10">
    <property type="entry name" value="CAPSULE POLYSACCHARIDE EXPORT INNER-MEMBRANE PROTEIN CTRC"/>
    <property type="match status" value="1"/>
</dbReference>
<keyword evidence="4 11" id="KW-1003">Cell membrane</keyword>
<feature type="transmembrane region" description="Helical" evidence="11">
    <location>
        <begin position="247"/>
        <end position="265"/>
    </location>
</feature>
<name>A0ABN7QGS3_9BURK</name>
<feature type="transmembrane region" description="Helical" evidence="11">
    <location>
        <begin position="120"/>
        <end position="146"/>
    </location>
</feature>
<comment type="subcellular location">
    <subcellularLocation>
        <location evidence="11">Cell inner membrane</location>
        <topology evidence="11">Multi-pass membrane protein</topology>
    </subcellularLocation>
    <subcellularLocation>
        <location evidence="1">Cell membrane</location>
        <topology evidence="1">Multi-pass membrane protein</topology>
    </subcellularLocation>
</comment>
<dbReference type="PROSITE" id="PS51012">
    <property type="entry name" value="ABC_TM2"/>
    <property type="match status" value="1"/>
</dbReference>
<feature type="transmembrane region" description="Helical" evidence="11">
    <location>
        <begin position="81"/>
        <end position="99"/>
    </location>
</feature>
<evidence type="ECO:0000313" key="14">
    <source>
        <dbReference type="Proteomes" id="UP000789752"/>
    </source>
</evidence>
<proteinExistence type="inferred from homology"/>
<dbReference type="PANTHER" id="PTHR30413">
    <property type="entry name" value="INNER MEMBRANE TRANSPORT PERMEASE"/>
    <property type="match status" value="1"/>
</dbReference>
<evidence type="ECO:0000256" key="2">
    <source>
        <dbReference type="ARBA" id="ARBA00007783"/>
    </source>
</evidence>
<keyword evidence="3 11" id="KW-0813">Transport</keyword>
<evidence type="ECO:0000313" key="13">
    <source>
        <dbReference type="EMBL" id="CAG4885533.1"/>
    </source>
</evidence>
<feature type="domain" description="ABC transmembrane type-2" evidence="12">
    <location>
        <begin position="42"/>
        <end position="268"/>
    </location>
</feature>
<keyword evidence="5" id="KW-0762">Sugar transport</keyword>
<evidence type="ECO:0000256" key="8">
    <source>
        <dbReference type="ARBA" id="ARBA00022989"/>
    </source>
</evidence>
<keyword evidence="7" id="KW-0972">Capsule biogenesis/degradation</keyword>
<evidence type="ECO:0000259" key="12">
    <source>
        <dbReference type="PROSITE" id="PS51012"/>
    </source>
</evidence>
<feature type="transmembrane region" description="Helical" evidence="11">
    <location>
        <begin position="152"/>
        <end position="185"/>
    </location>
</feature>
<dbReference type="InterPro" id="IPR000412">
    <property type="entry name" value="ABC_2_transport"/>
</dbReference>
<dbReference type="Pfam" id="PF01061">
    <property type="entry name" value="ABC2_membrane"/>
    <property type="match status" value="1"/>
</dbReference>
<evidence type="ECO:0000256" key="11">
    <source>
        <dbReference type="RuleBase" id="RU361157"/>
    </source>
</evidence>
<evidence type="ECO:0000256" key="3">
    <source>
        <dbReference type="ARBA" id="ARBA00022448"/>
    </source>
</evidence>
<keyword evidence="9" id="KW-0625">Polysaccharide transport</keyword>
<evidence type="ECO:0000256" key="1">
    <source>
        <dbReference type="ARBA" id="ARBA00004651"/>
    </source>
</evidence>
<keyword evidence="6 11" id="KW-0812">Transmembrane</keyword>
<feature type="transmembrane region" description="Helical" evidence="11">
    <location>
        <begin position="40"/>
        <end position="61"/>
    </location>
</feature>
<gene>
    <name evidence="13" type="primary">tagG</name>
    <name evidence="13" type="ORF">R54767_00030</name>
</gene>
<organism evidence="13 14">
    <name type="scientific">Paraburkholderia gardini</name>
    <dbReference type="NCBI Taxonomy" id="2823469"/>
    <lineage>
        <taxon>Bacteria</taxon>
        <taxon>Pseudomonadati</taxon>
        <taxon>Pseudomonadota</taxon>
        <taxon>Betaproteobacteria</taxon>
        <taxon>Burkholderiales</taxon>
        <taxon>Burkholderiaceae</taxon>
        <taxon>Paraburkholderia</taxon>
    </lineage>
</organism>
<comment type="caution">
    <text evidence="13">The sequence shown here is derived from an EMBL/GenBank/DDBJ whole genome shotgun (WGS) entry which is preliminary data.</text>
</comment>
<dbReference type="InterPro" id="IPR013525">
    <property type="entry name" value="ABC2_TM"/>
</dbReference>
<comment type="similarity">
    <text evidence="2 11">Belongs to the ABC-2 integral membrane protein family.</text>
</comment>